<dbReference type="AlphaFoldDB" id="A0A8H4WAI1"/>
<reference evidence="2 3" key="1">
    <citation type="submission" date="2020-03" db="EMBL/GenBank/DDBJ databases">
        <title>Draft Genome Sequence of Cudoniella acicularis.</title>
        <authorList>
            <person name="Buettner E."/>
            <person name="Kellner H."/>
        </authorList>
    </citation>
    <scope>NUCLEOTIDE SEQUENCE [LARGE SCALE GENOMIC DNA]</scope>
    <source>
        <strain evidence="2 3">DSM 108380</strain>
    </source>
</reference>
<sequence length="319" mass="34036">MADFVTHNNGSTGSTDDKKYEAEQIEQQEVSAPTVYVAMPKIAQKGVDESSLEVTELKFLNPSDTSITLTQNAILHSPSIYTPTLDPFVAGSYLVTNGTFGPAPMVYINMPSIHALHPSSTASVVETLPINNIDQLTEYATQVIANEYVTTALTGKTTLHEGKLPTTTVNYNSSFTYKGLNGLAGFNITNVKINLTNTDPTTPNVQGSAYIPNPSVMTIELGNVTLSISTAKVGVVGTGYIENMTLVPGNNTLPMTAILNQTLILASTDTTTGIAVLEITGQSCVYNGVHLTYYEKALSQNVLTLSMNVLRVIADSTTT</sequence>
<dbReference type="OrthoDB" id="10039566at2759"/>
<proteinExistence type="predicted"/>
<comment type="caution">
    <text evidence="2">The sequence shown here is derived from an EMBL/GenBank/DDBJ whole genome shotgun (WGS) entry which is preliminary data.</text>
</comment>
<evidence type="ECO:0000256" key="1">
    <source>
        <dbReference type="SAM" id="MobiDB-lite"/>
    </source>
</evidence>
<dbReference type="InterPro" id="IPR046368">
    <property type="entry name" value="Tag1"/>
</dbReference>
<dbReference type="PANTHER" id="PTHR35895">
    <property type="entry name" value="CHROMOSOME 16, WHOLE GENOME SHOTGUN SEQUENCE"/>
    <property type="match status" value="1"/>
</dbReference>
<gene>
    <name evidence="2" type="ORF">G7Y89_g1200</name>
</gene>
<feature type="compositionally biased region" description="Polar residues" evidence="1">
    <location>
        <begin position="1"/>
        <end position="14"/>
    </location>
</feature>
<dbReference type="InterPro" id="IPR022185">
    <property type="entry name" value="DUF3712"/>
</dbReference>
<feature type="region of interest" description="Disordered" evidence="1">
    <location>
        <begin position="1"/>
        <end position="25"/>
    </location>
</feature>
<dbReference type="GO" id="GO:0000329">
    <property type="term" value="C:fungal-type vacuole membrane"/>
    <property type="evidence" value="ECO:0007669"/>
    <property type="project" value="InterPro"/>
</dbReference>
<dbReference type="EMBL" id="JAAMPI010000045">
    <property type="protein sequence ID" value="KAF4636869.1"/>
    <property type="molecule type" value="Genomic_DNA"/>
</dbReference>
<accession>A0A8H4WAI1</accession>
<protein>
    <submittedName>
        <fullName evidence="2">Uncharacterized protein</fullName>
    </submittedName>
</protein>
<dbReference type="Pfam" id="PF12505">
    <property type="entry name" value="DUF3712"/>
    <property type="match status" value="1"/>
</dbReference>
<keyword evidence="3" id="KW-1185">Reference proteome</keyword>
<name>A0A8H4WAI1_9HELO</name>
<evidence type="ECO:0000313" key="2">
    <source>
        <dbReference type="EMBL" id="KAF4636869.1"/>
    </source>
</evidence>
<evidence type="ECO:0000313" key="3">
    <source>
        <dbReference type="Proteomes" id="UP000566819"/>
    </source>
</evidence>
<dbReference type="Proteomes" id="UP000566819">
    <property type="component" value="Unassembled WGS sequence"/>
</dbReference>
<organism evidence="2 3">
    <name type="scientific">Cudoniella acicularis</name>
    <dbReference type="NCBI Taxonomy" id="354080"/>
    <lineage>
        <taxon>Eukaryota</taxon>
        <taxon>Fungi</taxon>
        <taxon>Dikarya</taxon>
        <taxon>Ascomycota</taxon>
        <taxon>Pezizomycotina</taxon>
        <taxon>Leotiomycetes</taxon>
        <taxon>Helotiales</taxon>
        <taxon>Tricladiaceae</taxon>
        <taxon>Cudoniella</taxon>
    </lineage>
</organism>
<dbReference type="PANTHER" id="PTHR35895:SF1">
    <property type="entry name" value="LIPID-BINDING SERUM GLYCOPROTEIN C-TERMINAL DOMAIN-CONTAINING PROTEIN"/>
    <property type="match status" value="1"/>
</dbReference>